<feature type="region of interest" description="Disordered" evidence="6">
    <location>
        <begin position="237"/>
        <end position="264"/>
    </location>
</feature>
<dbReference type="EMBL" id="CAKKNE010000002">
    <property type="protein sequence ID" value="CAH0367824.1"/>
    <property type="molecule type" value="Genomic_DNA"/>
</dbReference>
<dbReference type="GO" id="GO:0016604">
    <property type="term" value="C:nuclear body"/>
    <property type="evidence" value="ECO:0007669"/>
    <property type="project" value="TreeGrafter"/>
</dbReference>
<name>A0A8J2WUJ2_9STRA</name>
<keyword evidence="5" id="KW-0539">Nucleus</keyword>
<evidence type="ECO:0000256" key="3">
    <source>
        <dbReference type="ARBA" id="ARBA00022763"/>
    </source>
</evidence>
<dbReference type="AlphaFoldDB" id="A0A8J2WUJ2"/>
<protein>
    <submittedName>
        <fullName evidence="7">Uncharacterized protein</fullName>
    </submittedName>
</protein>
<keyword evidence="2" id="KW-0963">Cytoplasm</keyword>
<dbReference type="PANTHER" id="PTHR15660">
    <property type="entry name" value="BRISC AND BRCA1-A COMPLEX MEMBER 1"/>
    <property type="match status" value="1"/>
</dbReference>
<dbReference type="GO" id="GO:0070552">
    <property type="term" value="C:BRISC complex"/>
    <property type="evidence" value="ECO:0007669"/>
    <property type="project" value="InterPro"/>
</dbReference>
<dbReference type="GO" id="GO:0007095">
    <property type="term" value="P:mitotic G2 DNA damage checkpoint signaling"/>
    <property type="evidence" value="ECO:0007669"/>
    <property type="project" value="TreeGrafter"/>
</dbReference>
<evidence type="ECO:0000256" key="6">
    <source>
        <dbReference type="SAM" id="MobiDB-lite"/>
    </source>
</evidence>
<evidence type="ECO:0000313" key="7">
    <source>
        <dbReference type="EMBL" id="CAH0367824.1"/>
    </source>
</evidence>
<comment type="caution">
    <text evidence="7">The sequence shown here is derived from an EMBL/GenBank/DDBJ whole genome shotgun (WGS) entry which is preliminary data.</text>
</comment>
<dbReference type="Proteomes" id="UP000789595">
    <property type="component" value="Unassembled WGS sequence"/>
</dbReference>
<sequence length="264" mass="28820">MPSSHGFDAYCRKAEQGGTVERICVALDVGLEMHDAFDARRPDGPTRLAVVLPALRTWITQKSSLSTATTQWGLVVLRDAEAELLLAPTERDIMLATLNSVAQPRRRDAFEEEDDGVADAPFDFSSLYNVLGAAFGTARPDGAVDRCLVVFGRSRAVPVATGEFELKNKGDFFLDAIYLHENAAPPVRDVQAVYDTLRKLLVHRSSYVMETTRSQEKLKSYLLLLLAHPVLRDAQDSALAKLDPEAAQRTASPPPPTAPPPPPG</sequence>
<dbReference type="InterPro" id="IPR026126">
    <property type="entry name" value="BABAM1"/>
</dbReference>
<dbReference type="GO" id="GO:0045739">
    <property type="term" value="P:positive regulation of DNA repair"/>
    <property type="evidence" value="ECO:0007669"/>
    <property type="project" value="InterPro"/>
</dbReference>
<dbReference type="PANTHER" id="PTHR15660:SF1">
    <property type="entry name" value="BRISC AND BRCA1-A COMPLEX MEMBER 1"/>
    <property type="match status" value="1"/>
</dbReference>
<evidence type="ECO:0000256" key="5">
    <source>
        <dbReference type="ARBA" id="ARBA00023242"/>
    </source>
</evidence>
<evidence type="ECO:0000313" key="8">
    <source>
        <dbReference type="Proteomes" id="UP000789595"/>
    </source>
</evidence>
<dbReference type="GO" id="GO:0006302">
    <property type="term" value="P:double-strand break repair"/>
    <property type="evidence" value="ECO:0007669"/>
    <property type="project" value="TreeGrafter"/>
</dbReference>
<evidence type="ECO:0000256" key="1">
    <source>
        <dbReference type="ARBA" id="ARBA00004123"/>
    </source>
</evidence>
<gene>
    <name evidence="7" type="ORF">PECAL_2P08630</name>
</gene>
<comment type="subcellular location">
    <subcellularLocation>
        <location evidence="1">Nucleus</location>
    </subcellularLocation>
</comment>
<organism evidence="7 8">
    <name type="scientific">Pelagomonas calceolata</name>
    <dbReference type="NCBI Taxonomy" id="35677"/>
    <lineage>
        <taxon>Eukaryota</taxon>
        <taxon>Sar</taxon>
        <taxon>Stramenopiles</taxon>
        <taxon>Ochrophyta</taxon>
        <taxon>Pelagophyceae</taxon>
        <taxon>Pelagomonadales</taxon>
        <taxon>Pelagomonadaceae</taxon>
        <taxon>Pelagomonas</taxon>
    </lineage>
</organism>
<keyword evidence="8" id="KW-1185">Reference proteome</keyword>
<proteinExistence type="predicted"/>
<keyword evidence="3" id="KW-0227">DNA damage</keyword>
<evidence type="ECO:0000256" key="4">
    <source>
        <dbReference type="ARBA" id="ARBA00023204"/>
    </source>
</evidence>
<keyword evidence="4" id="KW-0234">DNA repair</keyword>
<accession>A0A8J2WUJ2</accession>
<reference evidence="7" key="1">
    <citation type="submission" date="2021-11" db="EMBL/GenBank/DDBJ databases">
        <authorList>
            <consortium name="Genoscope - CEA"/>
            <person name="William W."/>
        </authorList>
    </citation>
    <scope>NUCLEOTIDE SEQUENCE</scope>
</reference>
<evidence type="ECO:0000256" key="2">
    <source>
        <dbReference type="ARBA" id="ARBA00022490"/>
    </source>
</evidence>
<feature type="compositionally biased region" description="Pro residues" evidence="6">
    <location>
        <begin position="252"/>
        <end position="264"/>
    </location>
</feature>